<evidence type="ECO:0000256" key="1">
    <source>
        <dbReference type="ARBA" id="ARBA00023239"/>
    </source>
</evidence>
<feature type="domain" description="Amidohydrolase-related" evidence="2">
    <location>
        <begin position="93"/>
        <end position="404"/>
    </location>
</feature>
<evidence type="ECO:0000259" key="2">
    <source>
        <dbReference type="Pfam" id="PF04909"/>
    </source>
</evidence>
<dbReference type="EMBL" id="JBEZFP010000096">
    <property type="protein sequence ID" value="MEU8137690.1"/>
    <property type="molecule type" value="Genomic_DNA"/>
</dbReference>
<dbReference type="PANTHER" id="PTHR21240">
    <property type="entry name" value="2-AMINO-3-CARBOXYLMUCONATE-6-SEMIALDEHYDE DECARBOXYLASE"/>
    <property type="match status" value="1"/>
</dbReference>
<dbReference type="Proteomes" id="UP001551482">
    <property type="component" value="Unassembled WGS sequence"/>
</dbReference>
<organism evidence="3 4">
    <name type="scientific">Streptodolium elevatio</name>
    <dbReference type="NCBI Taxonomy" id="3157996"/>
    <lineage>
        <taxon>Bacteria</taxon>
        <taxon>Bacillati</taxon>
        <taxon>Actinomycetota</taxon>
        <taxon>Actinomycetes</taxon>
        <taxon>Kitasatosporales</taxon>
        <taxon>Streptomycetaceae</taxon>
        <taxon>Streptodolium</taxon>
    </lineage>
</organism>
<accession>A0ABV3DPL3</accession>
<evidence type="ECO:0000313" key="4">
    <source>
        <dbReference type="Proteomes" id="UP001551482"/>
    </source>
</evidence>
<dbReference type="PANTHER" id="PTHR21240:SF28">
    <property type="entry name" value="ISO-OROTATE DECARBOXYLASE (EUROFUNG)"/>
    <property type="match status" value="1"/>
</dbReference>
<reference evidence="3 4" key="1">
    <citation type="submission" date="2024-06" db="EMBL/GenBank/DDBJ databases">
        <title>The Natural Products Discovery Center: Release of the First 8490 Sequenced Strains for Exploring Actinobacteria Biosynthetic Diversity.</title>
        <authorList>
            <person name="Kalkreuter E."/>
            <person name="Kautsar S.A."/>
            <person name="Yang D."/>
            <person name="Bader C.D."/>
            <person name="Teijaro C.N."/>
            <person name="Fluegel L."/>
            <person name="Davis C.M."/>
            <person name="Simpson J.R."/>
            <person name="Lauterbach L."/>
            <person name="Steele A.D."/>
            <person name="Gui C."/>
            <person name="Meng S."/>
            <person name="Li G."/>
            <person name="Viehrig K."/>
            <person name="Ye F."/>
            <person name="Su P."/>
            <person name="Kiefer A.F."/>
            <person name="Nichols A."/>
            <person name="Cepeda A.J."/>
            <person name="Yan W."/>
            <person name="Fan B."/>
            <person name="Jiang Y."/>
            <person name="Adhikari A."/>
            <person name="Zheng C.-J."/>
            <person name="Schuster L."/>
            <person name="Cowan T.M."/>
            <person name="Smanski M.J."/>
            <person name="Chevrette M.G."/>
            <person name="De Carvalho L.P.S."/>
            <person name="Shen B."/>
        </authorList>
    </citation>
    <scope>NUCLEOTIDE SEQUENCE [LARGE SCALE GENOMIC DNA]</scope>
    <source>
        <strain evidence="3 4">NPDC048946</strain>
    </source>
</reference>
<dbReference type="RefSeq" id="WP_358359951.1">
    <property type="nucleotide sequence ID" value="NZ_JBEZFP010000096.1"/>
</dbReference>
<proteinExistence type="predicted"/>
<keyword evidence="1" id="KW-0456">Lyase</keyword>
<dbReference type="InterPro" id="IPR006680">
    <property type="entry name" value="Amidohydro-rel"/>
</dbReference>
<evidence type="ECO:0000313" key="3">
    <source>
        <dbReference type="EMBL" id="MEU8137690.1"/>
    </source>
</evidence>
<keyword evidence="4" id="KW-1185">Reference proteome</keyword>
<dbReference type="Pfam" id="PF04909">
    <property type="entry name" value="Amidohydro_2"/>
    <property type="match status" value="1"/>
</dbReference>
<dbReference type="InterPro" id="IPR032465">
    <property type="entry name" value="ACMSD"/>
</dbReference>
<gene>
    <name evidence="3" type="ORF">AB0C36_29775</name>
</gene>
<name>A0ABV3DPL3_9ACTN</name>
<dbReference type="SUPFAM" id="SSF51556">
    <property type="entry name" value="Metallo-dependent hydrolases"/>
    <property type="match status" value="1"/>
</dbReference>
<dbReference type="Gene3D" id="3.20.20.140">
    <property type="entry name" value="Metal-dependent hydrolases"/>
    <property type="match status" value="1"/>
</dbReference>
<comment type="caution">
    <text evidence="3">The sequence shown here is derived from an EMBL/GenBank/DDBJ whole genome shotgun (WGS) entry which is preliminary data.</text>
</comment>
<sequence>MNPVPTAGPTAELPLVVSVDDHVVEPPDVWTSRLPARHRDTGPRVVRATCRTEHVTANTVKYHFGGDGPETDWWVYEDLHKPIPQVVACVGFPRESLTMAPIRYAEMRPGCHDPAARLADMDLNHTEMSLCFPTFPRFCGQAFLEAKDRDLAMLGVRAYNDWMIEEWCGGSGGRLLPLCLIPLWDPVAAAAEVRRNAARGCRAVAFTELPANLGLPSVHDPDRHWDPFFAACDETGTVVCMHIGSSSRMPVTSPDAPEGVRMALTFANAQYSLVDWLMSGVLARFPRLRIAYSEGQIGWMPFVLERVDNIFRHSAAWAGLDPAITELPSSYAAGRVFGCFFEDDFGVLSREAVGIERITFETDYPHQDSTWPRTREILERIAGMVGPEDLHRIARGNALDMLGLV</sequence>
<protein>
    <submittedName>
        <fullName evidence="3">Amidohydrolase family protein</fullName>
    </submittedName>
</protein>
<dbReference type="InterPro" id="IPR032466">
    <property type="entry name" value="Metal_Hydrolase"/>
</dbReference>